<name>A0A0A3IZR9_9BACL</name>
<accession>A0A0A3IZR9</accession>
<dbReference type="Proteomes" id="UP000030595">
    <property type="component" value="Unassembled WGS sequence"/>
</dbReference>
<dbReference type="AlphaFoldDB" id="A0A0A3IZR9"/>
<dbReference type="EMBL" id="JPVQ01000022">
    <property type="protein sequence ID" value="KGR90264.1"/>
    <property type="molecule type" value="Genomic_DNA"/>
</dbReference>
<dbReference type="SUPFAM" id="SSF47336">
    <property type="entry name" value="ACP-like"/>
    <property type="match status" value="1"/>
</dbReference>
<reference evidence="1 2" key="1">
    <citation type="submission" date="2014-02" db="EMBL/GenBank/DDBJ databases">
        <title>Draft genome sequence of Lysinibacillus massiliensis CCUG 49529.</title>
        <authorList>
            <person name="Zhang F."/>
            <person name="Wang G."/>
            <person name="Zhang L."/>
        </authorList>
    </citation>
    <scope>NUCLEOTIDE SEQUENCE [LARGE SCALE GENOMIC DNA]</scope>
    <source>
        <strain evidence="1 2">CCUG 49529</strain>
    </source>
</reference>
<gene>
    <name evidence="1" type="ORF">CD30_12405</name>
</gene>
<dbReference type="InterPro" id="IPR036736">
    <property type="entry name" value="ACP-like_sf"/>
</dbReference>
<comment type="caution">
    <text evidence="1">The sequence shown here is derived from an EMBL/GenBank/DDBJ whole genome shotgun (WGS) entry which is preliminary data.</text>
</comment>
<dbReference type="Gene3D" id="1.10.1200.10">
    <property type="entry name" value="ACP-like"/>
    <property type="match status" value="1"/>
</dbReference>
<sequence length="83" mass="9375">MNFNDFCTTMFDLLEREPIIVSENTVLRDDLDVDSLQMVNLATSLADHYLIPFSLFIEKADKIGTVGGLFEIVKEGATYEVIQ</sequence>
<dbReference type="OrthoDB" id="9804551at2"/>
<evidence type="ECO:0000313" key="1">
    <source>
        <dbReference type="EMBL" id="KGR90264.1"/>
    </source>
</evidence>
<protein>
    <recommendedName>
        <fullName evidence="3">Carrier domain-containing protein</fullName>
    </recommendedName>
</protein>
<proteinExistence type="predicted"/>
<dbReference type="RefSeq" id="WP_036177231.1">
    <property type="nucleotide sequence ID" value="NZ_AVCZ01000022.1"/>
</dbReference>
<keyword evidence="2" id="KW-1185">Reference proteome</keyword>
<organism evidence="1 2">
    <name type="scientific">Ureibacillus massiliensis 4400831 = CIP 108448 = CCUG 49529</name>
    <dbReference type="NCBI Taxonomy" id="1211035"/>
    <lineage>
        <taxon>Bacteria</taxon>
        <taxon>Bacillati</taxon>
        <taxon>Bacillota</taxon>
        <taxon>Bacilli</taxon>
        <taxon>Bacillales</taxon>
        <taxon>Caryophanaceae</taxon>
        <taxon>Ureibacillus</taxon>
    </lineage>
</organism>
<evidence type="ECO:0000313" key="2">
    <source>
        <dbReference type="Proteomes" id="UP000030595"/>
    </source>
</evidence>
<evidence type="ECO:0008006" key="3">
    <source>
        <dbReference type="Google" id="ProtNLM"/>
    </source>
</evidence>